<dbReference type="RefSeq" id="WP_266086226.1">
    <property type="nucleotide sequence ID" value="NZ_RKLV01000003.1"/>
</dbReference>
<name>A0A9Q4C3G2_9EURY</name>
<accession>A0A9Q4C3G2</accession>
<comment type="caution">
    <text evidence="3">The sequence shown here is derived from an EMBL/GenBank/DDBJ whole genome shotgun (WGS) entry which is preliminary data.</text>
</comment>
<feature type="region of interest" description="Disordered" evidence="1">
    <location>
        <begin position="329"/>
        <end position="354"/>
    </location>
</feature>
<evidence type="ECO:0000256" key="1">
    <source>
        <dbReference type="SAM" id="MobiDB-lite"/>
    </source>
</evidence>
<dbReference type="Proteomes" id="UP001149411">
    <property type="component" value="Unassembled WGS sequence"/>
</dbReference>
<dbReference type="InterPro" id="IPR058443">
    <property type="entry name" value="DUF8130"/>
</dbReference>
<dbReference type="Pfam" id="PF26451">
    <property type="entry name" value="DUF8130"/>
    <property type="match status" value="1"/>
</dbReference>
<keyword evidence="4" id="KW-1185">Reference proteome</keyword>
<evidence type="ECO:0000313" key="4">
    <source>
        <dbReference type="Proteomes" id="UP001149411"/>
    </source>
</evidence>
<evidence type="ECO:0000313" key="3">
    <source>
        <dbReference type="EMBL" id="MCX2818402.1"/>
    </source>
</evidence>
<dbReference type="AlphaFoldDB" id="A0A9Q4C3G2"/>
<feature type="compositionally biased region" description="Basic and acidic residues" evidence="1">
    <location>
        <begin position="335"/>
        <end position="354"/>
    </location>
</feature>
<feature type="domain" description="DUF8130" evidence="2">
    <location>
        <begin position="368"/>
        <end position="492"/>
    </location>
</feature>
<proteinExistence type="predicted"/>
<evidence type="ECO:0000259" key="2">
    <source>
        <dbReference type="Pfam" id="PF26451"/>
    </source>
</evidence>
<protein>
    <recommendedName>
        <fullName evidence="2">DUF8130 domain-containing protein</fullName>
    </recommendedName>
</protein>
<reference evidence="3" key="1">
    <citation type="submission" date="2022-09" db="EMBL/GenBank/DDBJ databases">
        <title>Haloadaptaus new haloarchaeum isolated from saline soil.</title>
        <authorList>
            <person name="Duran-Viseras A."/>
            <person name="Sanchez-Porro C."/>
            <person name="Ventosa A."/>
        </authorList>
    </citation>
    <scope>NUCLEOTIDE SEQUENCE</scope>
    <source>
        <strain evidence="3">F3-133</strain>
    </source>
</reference>
<sequence>MRRREFVASSALASSLPVSGCIGAFGDAGNEGTTDGGGEDDTASYALSVSVEHPRYVVTVSSTFSNEMNTAETVEAFDEPARGYVREAVEEGRVSVEEADDALLEALRGVEHVRDGDDVYAVGYSLPEYVVSGTVADVSEDEVDDDRVVHATDDVLRALGPDNRQILMMRTSVIGGGRGELETCEYRTTSLTEELESFLEETDYIGVSTSKNPTVTDEYVELELSRRDPEEYYVEAERLTHEELFGVEEVREPGSLPDDVADVVRSAVDDGYRGDRIPDGFEDATGDAYFLIYDEAYRPELREPEYQDAPVKVRAEVTDAGYEEVNEIPDEEELEGYREEYENSTRNGDEETAEEIRDRLRDGYSPDDAGVFTLSLTNTSDAPVELFSGAPAPFGVLTAEKVDDEDDETRGRIVWSEAYAESQHVSFGPRGVAVNAIGLTTRLDADGTETETYEVGFPPGKYRVEEELDVSRSVGEGYGDGETYPYTVVIDVNDTEA</sequence>
<dbReference type="EMBL" id="RKLV01000003">
    <property type="protein sequence ID" value="MCX2818402.1"/>
    <property type="molecule type" value="Genomic_DNA"/>
</dbReference>
<organism evidence="3 4">
    <name type="scientific">Halorutilus salinus</name>
    <dbReference type="NCBI Taxonomy" id="2487751"/>
    <lineage>
        <taxon>Archaea</taxon>
        <taxon>Methanobacteriati</taxon>
        <taxon>Methanobacteriota</taxon>
        <taxon>Stenosarchaea group</taxon>
        <taxon>Halobacteria</taxon>
        <taxon>Halorutilales</taxon>
        <taxon>Halorutilaceae</taxon>
        <taxon>Halorutilus</taxon>
    </lineage>
</organism>
<gene>
    <name evidence="3" type="ORF">EGH25_03420</name>
</gene>